<comment type="function">
    <text evidence="1">Is required not only for elongation of protein synthesis but also for the initiation of all mRNA translation through initiator tRNA(fMet) aminoacylation.</text>
</comment>
<dbReference type="CDD" id="cd02800">
    <property type="entry name" value="tRNA_bind_EcMetRS_like"/>
    <property type="match status" value="1"/>
</dbReference>
<dbReference type="EC" id="6.1.1.10" evidence="4"/>
<evidence type="ECO:0000259" key="17">
    <source>
        <dbReference type="PROSITE" id="PS50886"/>
    </source>
</evidence>
<evidence type="ECO:0000256" key="11">
    <source>
        <dbReference type="ARBA" id="ARBA00022884"/>
    </source>
</evidence>
<protein>
    <recommendedName>
        <fullName evidence="5">Methionine--tRNA ligase</fullName>
        <ecNumber evidence="4">6.1.1.10</ecNumber>
    </recommendedName>
    <alternativeName>
        <fullName evidence="14">Methionyl-tRNA synthetase</fullName>
    </alternativeName>
</protein>
<dbReference type="Gene3D" id="2.40.50.140">
    <property type="entry name" value="Nucleic acid-binding proteins"/>
    <property type="match status" value="1"/>
</dbReference>
<dbReference type="GO" id="GO:0006431">
    <property type="term" value="P:methionyl-tRNA aminoacylation"/>
    <property type="evidence" value="ECO:0007669"/>
    <property type="project" value="InterPro"/>
</dbReference>
<evidence type="ECO:0000256" key="3">
    <source>
        <dbReference type="ARBA" id="ARBA00011738"/>
    </source>
</evidence>
<evidence type="ECO:0000256" key="4">
    <source>
        <dbReference type="ARBA" id="ARBA00012838"/>
    </source>
</evidence>
<dbReference type="PROSITE" id="PS50886">
    <property type="entry name" value="TRBD"/>
    <property type="match status" value="1"/>
</dbReference>
<evidence type="ECO:0000256" key="10">
    <source>
        <dbReference type="ARBA" id="ARBA00022840"/>
    </source>
</evidence>
<evidence type="ECO:0000256" key="6">
    <source>
        <dbReference type="ARBA" id="ARBA00022490"/>
    </source>
</evidence>
<evidence type="ECO:0000256" key="12">
    <source>
        <dbReference type="ARBA" id="ARBA00022917"/>
    </source>
</evidence>
<evidence type="ECO:0000256" key="9">
    <source>
        <dbReference type="ARBA" id="ARBA00022741"/>
    </source>
</evidence>
<evidence type="ECO:0000313" key="19">
    <source>
        <dbReference type="Proteomes" id="UP000176568"/>
    </source>
</evidence>
<dbReference type="SUPFAM" id="SSF50249">
    <property type="entry name" value="Nucleic acid-binding proteins"/>
    <property type="match status" value="1"/>
</dbReference>
<comment type="caution">
    <text evidence="18">The sequence shown here is derived from an EMBL/GenBank/DDBJ whole genome shotgun (WGS) entry which is preliminary data.</text>
</comment>
<evidence type="ECO:0000313" key="18">
    <source>
        <dbReference type="EMBL" id="OGC88770.1"/>
    </source>
</evidence>
<dbReference type="STRING" id="1797247.A2419_03365"/>
<evidence type="ECO:0000256" key="16">
    <source>
        <dbReference type="PROSITE-ProRule" id="PRU00209"/>
    </source>
</evidence>
<evidence type="ECO:0000256" key="14">
    <source>
        <dbReference type="ARBA" id="ARBA00030904"/>
    </source>
</evidence>
<sequence length="110" mass="12080">MPEISIDDFKKVEIRVGEILSVERVEGSDKLLKLKVNFGAELGERQVLSGIAAYFPDEQVLVGKRYPFVTNLAPRKMMGMESQAMIMATGGGDEPLHLFPSDATPGSIIR</sequence>
<evidence type="ECO:0000256" key="1">
    <source>
        <dbReference type="ARBA" id="ARBA00003314"/>
    </source>
</evidence>
<keyword evidence="6" id="KW-0963">Cytoplasm</keyword>
<dbReference type="AlphaFoldDB" id="A0A1F4Y484"/>
<reference evidence="18 19" key="1">
    <citation type="journal article" date="2016" name="Nat. Commun.">
        <title>Thousands of microbial genomes shed light on interconnected biogeochemical processes in an aquifer system.</title>
        <authorList>
            <person name="Anantharaman K."/>
            <person name="Brown C.T."/>
            <person name="Hug L.A."/>
            <person name="Sharon I."/>
            <person name="Castelle C.J."/>
            <person name="Probst A.J."/>
            <person name="Thomas B.C."/>
            <person name="Singh A."/>
            <person name="Wilkins M.J."/>
            <person name="Karaoz U."/>
            <person name="Brodie E.L."/>
            <person name="Williams K.H."/>
            <person name="Hubbard S.S."/>
            <person name="Banfield J.F."/>
        </authorList>
    </citation>
    <scope>NUCLEOTIDE SEQUENCE [LARGE SCALE GENOMIC DNA]</scope>
</reference>
<dbReference type="PANTHER" id="PTHR11586:SF37">
    <property type="entry name" value="TRNA-BINDING DOMAIN-CONTAINING PROTEIN"/>
    <property type="match status" value="1"/>
</dbReference>
<evidence type="ECO:0000256" key="13">
    <source>
        <dbReference type="ARBA" id="ARBA00023146"/>
    </source>
</evidence>
<dbReference type="Pfam" id="PF01588">
    <property type="entry name" value="tRNA_bind"/>
    <property type="match status" value="1"/>
</dbReference>
<evidence type="ECO:0000256" key="8">
    <source>
        <dbReference type="ARBA" id="ARBA00022598"/>
    </source>
</evidence>
<comment type="subcellular location">
    <subcellularLocation>
        <location evidence="2">Cytoplasm</location>
    </subcellularLocation>
</comment>
<dbReference type="InterPro" id="IPR012340">
    <property type="entry name" value="NA-bd_OB-fold"/>
</dbReference>
<dbReference type="GO" id="GO:0005524">
    <property type="term" value="F:ATP binding"/>
    <property type="evidence" value="ECO:0007669"/>
    <property type="project" value="UniProtKB-KW"/>
</dbReference>
<dbReference type="Proteomes" id="UP000176568">
    <property type="component" value="Unassembled WGS sequence"/>
</dbReference>
<dbReference type="GO" id="GO:0004825">
    <property type="term" value="F:methionine-tRNA ligase activity"/>
    <property type="evidence" value="ECO:0007669"/>
    <property type="project" value="UniProtKB-EC"/>
</dbReference>
<keyword evidence="11 16" id="KW-0694">RNA-binding</keyword>
<dbReference type="GO" id="GO:0000049">
    <property type="term" value="F:tRNA binding"/>
    <property type="evidence" value="ECO:0007669"/>
    <property type="project" value="UniProtKB-UniRule"/>
</dbReference>
<keyword evidence="10" id="KW-0067">ATP-binding</keyword>
<keyword evidence="12" id="KW-0648">Protein biosynthesis</keyword>
<evidence type="ECO:0000256" key="7">
    <source>
        <dbReference type="ARBA" id="ARBA00022555"/>
    </source>
</evidence>
<comment type="catalytic activity">
    <reaction evidence="15">
        <text>tRNA(Met) + L-methionine + ATP = L-methionyl-tRNA(Met) + AMP + diphosphate</text>
        <dbReference type="Rhea" id="RHEA:13481"/>
        <dbReference type="Rhea" id="RHEA-COMP:9667"/>
        <dbReference type="Rhea" id="RHEA-COMP:9698"/>
        <dbReference type="ChEBI" id="CHEBI:30616"/>
        <dbReference type="ChEBI" id="CHEBI:33019"/>
        <dbReference type="ChEBI" id="CHEBI:57844"/>
        <dbReference type="ChEBI" id="CHEBI:78442"/>
        <dbReference type="ChEBI" id="CHEBI:78530"/>
        <dbReference type="ChEBI" id="CHEBI:456215"/>
        <dbReference type="EC" id="6.1.1.10"/>
    </reaction>
</comment>
<proteinExistence type="predicted"/>
<organism evidence="18 19">
    <name type="scientific">Candidatus Adlerbacteria bacterium RIFOXYC1_FULL_48_26</name>
    <dbReference type="NCBI Taxonomy" id="1797247"/>
    <lineage>
        <taxon>Bacteria</taxon>
        <taxon>Candidatus Adleribacteriota</taxon>
    </lineage>
</organism>
<evidence type="ECO:0000256" key="2">
    <source>
        <dbReference type="ARBA" id="ARBA00004496"/>
    </source>
</evidence>
<dbReference type="FunFam" id="2.40.50.140:FF:000042">
    <property type="entry name" value="Methionine--tRNA ligase"/>
    <property type="match status" value="1"/>
</dbReference>
<dbReference type="PANTHER" id="PTHR11586">
    <property type="entry name" value="TRNA-AMINOACYLATION COFACTOR ARC1 FAMILY MEMBER"/>
    <property type="match status" value="1"/>
</dbReference>
<keyword evidence="8" id="KW-0436">Ligase</keyword>
<dbReference type="GO" id="GO:0005737">
    <property type="term" value="C:cytoplasm"/>
    <property type="evidence" value="ECO:0007669"/>
    <property type="project" value="UniProtKB-SubCell"/>
</dbReference>
<evidence type="ECO:0000256" key="15">
    <source>
        <dbReference type="ARBA" id="ARBA00047364"/>
    </source>
</evidence>
<keyword evidence="9" id="KW-0547">Nucleotide-binding</keyword>
<feature type="domain" description="TRNA-binding" evidence="17">
    <location>
        <begin position="8"/>
        <end position="110"/>
    </location>
</feature>
<accession>A0A1F4Y484</accession>
<dbReference type="EMBL" id="MEXB01000004">
    <property type="protein sequence ID" value="OGC88770.1"/>
    <property type="molecule type" value="Genomic_DNA"/>
</dbReference>
<gene>
    <name evidence="18" type="ORF">A2419_03365</name>
</gene>
<name>A0A1F4Y484_9BACT</name>
<keyword evidence="13" id="KW-0030">Aminoacyl-tRNA synthetase</keyword>
<evidence type="ECO:0000256" key="5">
    <source>
        <dbReference type="ARBA" id="ARBA00018753"/>
    </source>
</evidence>
<dbReference type="InterPro" id="IPR002547">
    <property type="entry name" value="tRNA-bd_dom"/>
</dbReference>
<keyword evidence="7 16" id="KW-0820">tRNA-binding</keyword>
<dbReference type="InterPro" id="IPR004495">
    <property type="entry name" value="Met-tRNA-synth_bsu_C"/>
</dbReference>
<dbReference type="InterPro" id="IPR051270">
    <property type="entry name" value="Tyrosine-tRNA_ligase_regulator"/>
</dbReference>
<comment type="subunit">
    <text evidence="3">Homodimer.</text>
</comment>